<keyword evidence="3" id="KW-1185">Reference proteome</keyword>
<evidence type="ECO:0000313" key="2">
    <source>
        <dbReference type="EMBL" id="EAW21813.1"/>
    </source>
</evidence>
<sequence length="65" mass="7602">MLVYAFYFTLFAFQALSKSVKFVSPSQSKTSFLISRISFDEKITVELDEIDDRVIERKYRRPSGV</sequence>
<keyword evidence="1" id="KW-0732">Signal</keyword>
<dbReference type="EMBL" id="DS027690">
    <property type="protein sequence ID" value="EAW21813.1"/>
    <property type="molecule type" value="Genomic_DNA"/>
</dbReference>
<evidence type="ECO:0000313" key="3">
    <source>
        <dbReference type="Proteomes" id="UP000006702"/>
    </source>
</evidence>
<feature type="signal peptide" evidence="1">
    <location>
        <begin position="1"/>
        <end position="17"/>
    </location>
</feature>
<gene>
    <name evidence="2" type="ORF">NFIA_069840</name>
</gene>
<dbReference type="AlphaFoldDB" id="A1D7W9"/>
<dbReference type="Proteomes" id="UP000006702">
    <property type="component" value="Unassembled WGS sequence"/>
</dbReference>
<protein>
    <submittedName>
        <fullName evidence="2">Uncharacterized protein</fullName>
    </submittedName>
</protein>
<accession>A1D7W9</accession>
<proteinExistence type="predicted"/>
<organism evidence="2 3">
    <name type="scientific">Neosartorya fischeri (strain ATCC 1020 / DSM 3700 / CBS 544.65 / FGSC A1164 / JCM 1740 / NRRL 181 / WB 181)</name>
    <name type="common">Aspergillus fischerianus</name>
    <dbReference type="NCBI Taxonomy" id="331117"/>
    <lineage>
        <taxon>Eukaryota</taxon>
        <taxon>Fungi</taxon>
        <taxon>Dikarya</taxon>
        <taxon>Ascomycota</taxon>
        <taxon>Pezizomycotina</taxon>
        <taxon>Eurotiomycetes</taxon>
        <taxon>Eurotiomycetidae</taxon>
        <taxon>Eurotiales</taxon>
        <taxon>Aspergillaceae</taxon>
        <taxon>Aspergillus</taxon>
        <taxon>Aspergillus subgen. Fumigati</taxon>
    </lineage>
</organism>
<reference evidence="3" key="1">
    <citation type="journal article" date="2008" name="PLoS Genet.">
        <title>Genomic islands in the pathogenic filamentous fungus Aspergillus fumigatus.</title>
        <authorList>
            <person name="Fedorova N.D."/>
            <person name="Khaldi N."/>
            <person name="Joardar V.S."/>
            <person name="Maiti R."/>
            <person name="Amedeo P."/>
            <person name="Anderson M.J."/>
            <person name="Crabtree J."/>
            <person name="Silva J.C."/>
            <person name="Badger J.H."/>
            <person name="Albarraq A."/>
            <person name="Angiuoli S."/>
            <person name="Bussey H."/>
            <person name="Bowyer P."/>
            <person name="Cotty P.J."/>
            <person name="Dyer P.S."/>
            <person name="Egan A."/>
            <person name="Galens K."/>
            <person name="Fraser-Liggett C.M."/>
            <person name="Haas B.J."/>
            <person name="Inman J.M."/>
            <person name="Kent R."/>
            <person name="Lemieux S."/>
            <person name="Malavazi I."/>
            <person name="Orvis J."/>
            <person name="Roemer T."/>
            <person name="Ronning C.M."/>
            <person name="Sundaram J.P."/>
            <person name="Sutton G."/>
            <person name="Turner G."/>
            <person name="Venter J.C."/>
            <person name="White O.R."/>
            <person name="Whitty B.R."/>
            <person name="Youngman P."/>
            <person name="Wolfe K.H."/>
            <person name="Goldman G.H."/>
            <person name="Wortman J.R."/>
            <person name="Jiang B."/>
            <person name="Denning D.W."/>
            <person name="Nierman W.C."/>
        </authorList>
    </citation>
    <scope>NUCLEOTIDE SEQUENCE [LARGE SCALE GENOMIC DNA]</scope>
    <source>
        <strain evidence="3">ATCC 1020 / DSM 3700 / CBS 544.65 / FGSC A1164 / JCM 1740 / NRRL 181 / WB 181</strain>
    </source>
</reference>
<dbReference type="RefSeq" id="XP_001263710.1">
    <property type="nucleotide sequence ID" value="XM_001263709.1"/>
</dbReference>
<name>A1D7W9_NEOFI</name>
<evidence type="ECO:0000256" key="1">
    <source>
        <dbReference type="SAM" id="SignalP"/>
    </source>
</evidence>
<dbReference type="KEGG" id="nfi:NFIA_069840"/>
<dbReference type="VEuPathDB" id="FungiDB:NFIA_069840"/>
<feature type="chain" id="PRO_5002633509" evidence="1">
    <location>
        <begin position="18"/>
        <end position="65"/>
    </location>
</feature>
<dbReference type="GeneID" id="4590356"/>
<dbReference type="HOGENOM" id="CLU_2850237_0_0_1"/>